<dbReference type="GO" id="GO:0008168">
    <property type="term" value="F:methyltransferase activity"/>
    <property type="evidence" value="ECO:0007669"/>
    <property type="project" value="UniProtKB-KW"/>
</dbReference>
<protein>
    <submittedName>
        <fullName evidence="2">Methyltransferase type 12</fullName>
    </submittedName>
</protein>
<dbReference type="InterPro" id="IPR013217">
    <property type="entry name" value="Methyltransf_12"/>
</dbReference>
<dbReference type="GO" id="GO:0032259">
    <property type="term" value="P:methylation"/>
    <property type="evidence" value="ECO:0007669"/>
    <property type="project" value="UniProtKB-KW"/>
</dbReference>
<gene>
    <name evidence="2" type="ORF">BFW38_02525</name>
</gene>
<dbReference type="PANTHER" id="PTHR43861">
    <property type="entry name" value="TRANS-ACONITATE 2-METHYLTRANSFERASE-RELATED"/>
    <property type="match status" value="1"/>
</dbReference>
<keyword evidence="2" id="KW-0489">Methyltransferase</keyword>
<feature type="domain" description="Methyltransferase type 12" evidence="1">
    <location>
        <begin position="53"/>
        <end position="147"/>
    </location>
</feature>
<proteinExistence type="predicted"/>
<dbReference type="SUPFAM" id="SSF53335">
    <property type="entry name" value="S-adenosyl-L-methionine-dependent methyltransferases"/>
    <property type="match status" value="1"/>
</dbReference>
<reference evidence="2 3" key="1">
    <citation type="submission" date="2016-08" db="EMBL/GenBank/DDBJ databases">
        <authorList>
            <person name="Seilhamer J.J."/>
        </authorList>
    </citation>
    <scope>NUCLEOTIDE SEQUENCE [LARGE SCALE GENOMIC DNA]</scope>
    <source>
        <strain evidence="2 3">PH27A</strain>
    </source>
</reference>
<evidence type="ECO:0000313" key="3">
    <source>
        <dbReference type="Proteomes" id="UP000094291"/>
    </source>
</evidence>
<sequence length="259" mass="28945">MDYLRINKDAWDQRTQVHLDSKFYDVASFKKGRCSLNPIELEQVGSVQGKSLLHLQCHFGQDTLSWARLGADVTGVDLSADAIQQANLLKQSLQLKADFIESDVIEFGRHNRRQFDIVFTSYGVLSWLPNLDDWAQVIAQSLKVGGEFHLVEFHPLSDLLSGYGYFPSGQPDIEEEGTYTENCDGTTSTTVTWSHSLGEVINALTGAGLSIASFSEYPYSPYDCFEGLEFVPDKGYQMLYRDQQVPLVYSVKACKTASA</sequence>
<dbReference type="RefSeq" id="WP_068996973.1">
    <property type="nucleotide sequence ID" value="NZ_MDTQ01000001.1"/>
</dbReference>
<keyword evidence="2" id="KW-0808">Transferase</keyword>
<evidence type="ECO:0000313" key="2">
    <source>
        <dbReference type="EMBL" id="ODC02588.1"/>
    </source>
</evidence>
<dbReference type="CDD" id="cd02440">
    <property type="entry name" value="AdoMet_MTases"/>
    <property type="match status" value="1"/>
</dbReference>
<organism evidence="2 3">
    <name type="scientific">Terasakiispira papahanaumokuakeensis</name>
    <dbReference type="NCBI Taxonomy" id="197479"/>
    <lineage>
        <taxon>Bacteria</taxon>
        <taxon>Pseudomonadati</taxon>
        <taxon>Pseudomonadota</taxon>
        <taxon>Gammaproteobacteria</taxon>
        <taxon>Oceanospirillales</taxon>
        <taxon>Terasakiispira</taxon>
    </lineage>
</organism>
<dbReference type="STRING" id="197479.BFW38_02525"/>
<dbReference type="OrthoDB" id="8385759at2"/>
<dbReference type="AlphaFoldDB" id="A0A1E2V6E2"/>
<keyword evidence="3" id="KW-1185">Reference proteome</keyword>
<evidence type="ECO:0000259" key="1">
    <source>
        <dbReference type="Pfam" id="PF08242"/>
    </source>
</evidence>
<dbReference type="InterPro" id="IPR029063">
    <property type="entry name" value="SAM-dependent_MTases_sf"/>
</dbReference>
<dbReference type="PANTHER" id="PTHR43861:SF1">
    <property type="entry name" value="TRANS-ACONITATE 2-METHYLTRANSFERASE"/>
    <property type="match status" value="1"/>
</dbReference>
<comment type="caution">
    <text evidence="2">The sequence shown here is derived from an EMBL/GenBank/DDBJ whole genome shotgun (WGS) entry which is preliminary data.</text>
</comment>
<name>A0A1E2V6E2_9GAMM</name>
<dbReference type="Pfam" id="PF08242">
    <property type="entry name" value="Methyltransf_12"/>
    <property type="match status" value="1"/>
</dbReference>
<dbReference type="Gene3D" id="3.40.50.150">
    <property type="entry name" value="Vaccinia Virus protein VP39"/>
    <property type="match status" value="1"/>
</dbReference>
<dbReference type="EMBL" id="MDTQ01000001">
    <property type="protein sequence ID" value="ODC02588.1"/>
    <property type="molecule type" value="Genomic_DNA"/>
</dbReference>
<dbReference type="Proteomes" id="UP000094291">
    <property type="component" value="Unassembled WGS sequence"/>
</dbReference>
<accession>A0A1E2V6E2</accession>